<reference evidence="1 2" key="1">
    <citation type="submission" date="2018-03" db="EMBL/GenBank/DDBJ databases">
        <title>Genomic Encyclopedia of Archaeal and Bacterial Type Strains, Phase II (KMG-II): from individual species to whole genera.</title>
        <authorList>
            <person name="Goeker M."/>
        </authorList>
    </citation>
    <scope>NUCLEOTIDE SEQUENCE [LARGE SCALE GENOMIC DNA]</scope>
    <source>
        <strain evidence="1 2">DSM 19711</strain>
    </source>
</reference>
<sequence length="69" mass="7948">MRLLCAEHLLTGDAEVEAATVWNGRAVCRECLTSLSDRSTTEGWDVEESRDREERRAVDDLRRSPRTNR</sequence>
<dbReference type="Proteomes" id="UP000238083">
    <property type="component" value="Unassembled WGS sequence"/>
</dbReference>
<evidence type="ECO:0000313" key="2">
    <source>
        <dbReference type="Proteomes" id="UP000238083"/>
    </source>
</evidence>
<dbReference type="AlphaFoldDB" id="A0A2T0R277"/>
<evidence type="ECO:0000313" key="1">
    <source>
        <dbReference type="EMBL" id="PRY13884.1"/>
    </source>
</evidence>
<protein>
    <submittedName>
        <fullName evidence="1">Uncharacterized protein</fullName>
    </submittedName>
</protein>
<keyword evidence="2" id="KW-1185">Reference proteome</keyword>
<comment type="caution">
    <text evidence="1">The sequence shown here is derived from an EMBL/GenBank/DDBJ whole genome shotgun (WGS) entry which is preliminary data.</text>
</comment>
<accession>A0A2T0R277</accession>
<proteinExistence type="predicted"/>
<gene>
    <name evidence="1" type="ORF">CLV37_1072</name>
</gene>
<name>A0A2T0R277_9ACTN</name>
<dbReference type="EMBL" id="PVZF01000007">
    <property type="protein sequence ID" value="PRY13884.1"/>
    <property type="molecule type" value="Genomic_DNA"/>
</dbReference>
<organism evidence="1 2">
    <name type="scientific">Kineococcus rhizosphaerae</name>
    <dbReference type="NCBI Taxonomy" id="559628"/>
    <lineage>
        <taxon>Bacteria</taxon>
        <taxon>Bacillati</taxon>
        <taxon>Actinomycetota</taxon>
        <taxon>Actinomycetes</taxon>
        <taxon>Kineosporiales</taxon>
        <taxon>Kineosporiaceae</taxon>
        <taxon>Kineococcus</taxon>
    </lineage>
</organism>